<gene>
    <name evidence="1" type="ORF">HNR31_001471</name>
</gene>
<evidence type="ECO:0000313" key="1">
    <source>
        <dbReference type="EMBL" id="MBA2874700.1"/>
    </source>
</evidence>
<dbReference type="Proteomes" id="UP000523087">
    <property type="component" value="Unassembled WGS sequence"/>
</dbReference>
<dbReference type="AlphaFoldDB" id="A0A7V9Z609"/>
<sequence>MMNVWTDNPQESIIWLSQLLIETYEFIIQIEI</sequence>
<proteinExistence type="predicted"/>
<protein>
    <submittedName>
        <fullName evidence="1">Uncharacterized protein</fullName>
    </submittedName>
</protein>
<dbReference type="EMBL" id="JACDUT010000004">
    <property type="protein sequence ID" value="MBA2874700.1"/>
    <property type="molecule type" value="Genomic_DNA"/>
</dbReference>
<organism evidence="1 2">
    <name type="scientific">Thermaerobacillus caldiproteolyticus</name>
    <dbReference type="NCBI Taxonomy" id="247480"/>
    <lineage>
        <taxon>Bacteria</taxon>
        <taxon>Bacillati</taxon>
        <taxon>Bacillota</taxon>
        <taxon>Bacilli</taxon>
        <taxon>Bacillales</taxon>
        <taxon>Anoxybacillaceae</taxon>
        <taxon>Thermaerobacillus</taxon>
    </lineage>
</organism>
<keyword evidence="2" id="KW-1185">Reference proteome</keyword>
<comment type="caution">
    <text evidence="1">The sequence shown here is derived from an EMBL/GenBank/DDBJ whole genome shotgun (WGS) entry which is preliminary data.</text>
</comment>
<name>A0A7V9Z609_9BACL</name>
<accession>A0A7V9Z609</accession>
<reference evidence="1 2" key="1">
    <citation type="submission" date="2020-07" db="EMBL/GenBank/DDBJ databases">
        <title>Genomic Encyclopedia of Type Strains, Phase IV (KMG-IV): sequencing the most valuable type-strain genomes for metagenomic binning, comparative biology and taxonomic classification.</title>
        <authorList>
            <person name="Goeker M."/>
        </authorList>
    </citation>
    <scope>NUCLEOTIDE SEQUENCE [LARGE SCALE GENOMIC DNA]</scope>
    <source>
        <strain evidence="1 2">DSM 15730</strain>
    </source>
</reference>
<evidence type="ECO:0000313" key="2">
    <source>
        <dbReference type="Proteomes" id="UP000523087"/>
    </source>
</evidence>